<dbReference type="InterPro" id="IPR018298">
    <property type="entry name" value="Adrenodoxin_Fe-S_BS"/>
</dbReference>
<comment type="caution">
    <text evidence="8">The sequence shown here is derived from an EMBL/GenBank/DDBJ whole genome shotgun (WGS) entry which is preliminary data.</text>
</comment>
<evidence type="ECO:0000313" key="9">
    <source>
        <dbReference type="Proteomes" id="UP000331127"/>
    </source>
</evidence>
<dbReference type="SUPFAM" id="SSF54292">
    <property type="entry name" value="2Fe-2S ferredoxin-like"/>
    <property type="match status" value="1"/>
</dbReference>
<dbReference type="EMBL" id="BLAE01000017">
    <property type="protein sequence ID" value="GES09743.1"/>
    <property type="molecule type" value="Genomic_DNA"/>
</dbReference>
<dbReference type="PRINTS" id="PR00355">
    <property type="entry name" value="ADRENODOXIN"/>
</dbReference>
<name>A0A5M3WSX5_9ACTN</name>
<dbReference type="Pfam" id="PF00111">
    <property type="entry name" value="Fer2"/>
    <property type="match status" value="1"/>
</dbReference>
<keyword evidence="3" id="KW-0479">Metal-binding</keyword>
<keyword evidence="9" id="KW-1185">Reference proteome</keyword>
<dbReference type="InterPro" id="IPR001041">
    <property type="entry name" value="2Fe-2S_ferredoxin-type"/>
</dbReference>
<evidence type="ECO:0000256" key="4">
    <source>
        <dbReference type="ARBA" id="ARBA00023004"/>
    </source>
</evidence>
<dbReference type="GO" id="GO:0051537">
    <property type="term" value="F:2 iron, 2 sulfur cluster binding"/>
    <property type="evidence" value="ECO:0007669"/>
    <property type="project" value="UniProtKB-KW"/>
</dbReference>
<dbReference type="GO" id="GO:0009055">
    <property type="term" value="F:electron transfer activity"/>
    <property type="evidence" value="ECO:0007669"/>
    <property type="project" value="TreeGrafter"/>
</dbReference>
<comment type="similarity">
    <text evidence="1">Belongs to the adrenodoxin/putidaredoxin family.</text>
</comment>
<dbReference type="InterPro" id="IPR012675">
    <property type="entry name" value="Beta-grasp_dom_sf"/>
</dbReference>
<dbReference type="CDD" id="cd00207">
    <property type="entry name" value="fer2"/>
    <property type="match status" value="1"/>
</dbReference>
<dbReference type="Gene3D" id="3.10.20.30">
    <property type="match status" value="1"/>
</dbReference>
<comment type="cofactor">
    <cofactor evidence="6">
        <name>[2Fe-2S] cluster</name>
        <dbReference type="ChEBI" id="CHEBI:190135"/>
    </cofactor>
</comment>
<feature type="domain" description="2Fe-2S ferredoxin-type" evidence="7">
    <location>
        <begin position="1"/>
        <end position="105"/>
    </location>
</feature>
<dbReference type="GO" id="GO:0140647">
    <property type="term" value="P:P450-containing electron transport chain"/>
    <property type="evidence" value="ECO:0007669"/>
    <property type="project" value="InterPro"/>
</dbReference>
<reference evidence="8 9" key="1">
    <citation type="submission" date="2019-10" db="EMBL/GenBank/DDBJ databases">
        <title>Whole genome shotgun sequence of Acrocarpospora macrocephala NBRC 16266.</title>
        <authorList>
            <person name="Ichikawa N."/>
            <person name="Kimura A."/>
            <person name="Kitahashi Y."/>
            <person name="Komaki H."/>
            <person name="Oguchi A."/>
        </authorList>
    </citation>
    <scope>NUCLEOTIDE SEQUENCE [LARGE SCALE GENOMIC DNA]</scope>
    <source>
        <strain evidence="8 9">NBRC 16266</strain>
    </source>
</reference>
<evidence type="ECO:0000256" key="1">
    <source>
        <dbReference type="ARBA" id="ARBA00010914"/>
    </source>
</evidence>
<evidence type="ECO:0000256" key="2">
    <source>
        <dbReference type="ARBA" id="ARBA00022714"/>
    </source>
</evidence>
<evidence type="ECO:0000256" key="5">
    <source>
        <dbReference type="ARBA" id="ARBA00023014"/>
    </source>
</evidence>
<dbReference type="PROSITE" id="PS00814">
    <property type="entry name" value="ADX"/>
    <property type="match status" value="1"/>
</dbReference>
<evidence type="ECO:0000313" key="8">
    <source>
        <dbReference type="EMBL" id="GES09743.1"/>
    </source>
</evidence>
<keyword evidence="2" id="KW-0001">2Fe-2S</keyword>
<dbReference type="OrthoDB" id="9799640at2"/>
<dbReference type="PANTHER" id="PTHR23426:SF65">
    <property type="entry name" value="FERREDOXIN-2, MITOCHONDRIAL"/>
    <property type="match status" value="1"/>
</dbReference>
<dbReference type="PANTHER" id="PTHR23426">
    <property type="entry name" value="FERREDOXIN/ADRENODOXIN"/>
    <property type="match status" value="1"/>
</dbReference>
<dbReference type="GO" id="GO:0046872">
    <property type="term" value="F:metal ion binding"/>
    <property type="evidence" value="ECO:0007669"/>
    <property type="project" value="UniProtKB-KW"/>
</dbReference>
<keyword evidence="5" id="KW-0411">Iron-sulfur</keyword>
<evidence type="ECO:0000259" key="7">
    <source>
        <dbReference type="PROSITE" id="PS51085"/>
    </source>
</evidence>
<protein>
    <submittedName>
        <fullName evidence="8">Ferredoxin</fullName>
    </submittedName>
</protein>
<dbReference type="InterPro" id="IPR001055">
    <property type="entry name" value="Adrenodoxin-like"/>
</dbReference>
<dbReference type="Proteomes" id="UP000331127">
    <property type="component" value="Unassembled WGS sequence"/>
</dbReference>
<keyword evidence="4" id="KW-0408">Iron</keyword>
<gene>
    <name evidence="8" type="ORF">Amac_033390</name>
</gene>
<organism evidence="8 9">
    <name type="scientific">Acrocarpospora macrocephala</name>
    <dbReference type="NCBI Taxonomy" id="150177"/>
    <lineage>
        <taxon>Bacteria</taxon>
        <taxon>Bacillati</taxon>
        <taxon>Actinomycetota</taxon>
        <taxon>Actinomycetes</taxon>
        <taxon>Streptosporangiales</taxon>
        <taxon>Streptosporangiaceae</taxon>
        <taxon>Acrocarpospora</taxon>
    </lineage>
</organism>
<evidence type="ECO:0000256" key="6">
    <source>
        <dbReference type="ARBA" id="ARBA00034078"/>
    </source>
</evidence>
<sequence length="105" mass="11308">MHFTVTTRDGVAHTVEGREGTSLMQNIRNAGIEELQAICGGSISCATCHVYIDALPGGAELPPASRDEGDLLDASDYFEDNSRLSCQLIFGPQLDRVRVTIAPED</sequence>
<evidence type="ECO:0000256" key="3">
    <source>
        <dbReference type="ARBA" id="ARBA00022723"/>
    </source>
</evidence>
<dbReference type="RefSeq" id="WP_155355261.1">
    <property type="nucleotide sequence ID" value="NZ_BAAAHL010000027.1"/>
</dbReference>
<proteinExistence type="inferred from homology"/>
<dbReference type="AlphaFoldDB" id="A0A5M3WSX5"/>
<dbReference type="PROSITE" id="PS51085">
    <property type="entry name" value="2FE2S_FER_2"/>
    <property type="match status" value="1"/>
</dbReference>
<dbReference type="InterPro" id="IPR036010">
    <property type="entry name" value="2Fe-2S_ferredoxin-like_sf"/>
</dbReference>
<accession>A0A5M3WSX5</accession>